<dbReference type="InterPro" id="IPR005252">
    <property type="entry name" value="CoaBC"/>
</dbReference>
<dbReference type="InterPro" id="IPR035929">
    <property type="entry name" value="CoaB-like_sf"/>
</dbReference>
<gene>
    <name evidence="3" type="primary">coaBC</name>
    <name evidence="7" type="ORF">JN10_0749</name>
</gene>
<feature type="compositionally biased region" description="Acidic residues" evidence="4">
    <location>
        <begin position="315"/>
        <end position="326"/>
    </location>
</feature>
<dbReference type="Gene3D" id="3.40.50.10300">
    <property type="entry name" value="CoaB-like"/>
    <property type="match status" value="1"/>
</dbReference>
<dbReference type="UniPathway" id="UPA00241">
    <property type="reaction ID" value="UER00353"/>
</dbReference>
<dbReference type="Pfam" id="PF02441">
    <property type="entry name" value="Flavoprotein"/>
    <property type="match status" value="1"/>
</dbReference>
<dbReference type="STRING" id="476157.GCA_001663155_02604"/>
<feature type="binding site" evidence="3">
    <location>
        <begin position="477"/>
        <end position="480"/>
    </location>
    <ligand>
        <name>CTP</name>
        <dbReference type="ChEBI" id="CHEBI:37563"/>
    </ligand>
</feature>
<comment type="cofactor">
    <cofactor evidence="3">
        <name>Mg(2+)</name>
        <dbReference type="ChEBI" id="CHEBI:18420"/>
    </cofactor>
</comment>
<dbReference type="PANTHER" id="PTHR14359">
    <property type="entry name" value="HOMO-OLIGOMERIC FLAVIN CONTAINING CYS DECARBOXYLASE FAMILY"/>
    <property type="match status" value="1"/>
</dbReference>
<dbReference type="GO" id="GO:0004633">
    <property type="term" value="F:phosphopantothenoylcysteine decarboxylase activity"/>
    <property type="evidence" value="ECO:0007669"/>
    <property type="project" value="UniProtKB-UniRule"/>
</dbReference>
<reference evidence="7 8" key="1">
    <citation type="submission" date="2019-07" db="EMBL/GenBank/DDBJ databases">
        <title>Genomic Encyclopedia of Archaeal and Bacterial Type Strains, Phase II (KMG-II): from individual species to whole genera.</title>
        <authorList>
            <person name="Goeker M."/>
        </authorList>
    </citation>
    <scope>NUCLEOTIDE SEQUENCE [LARGE SCALE GENOMIC DNA]</scope>
    <source>
        <strain evidence="7 8">ATCC BAA-2084</strain>
    </source>
</reference>
<dbReference type="PANTHER" id="PTHR14359:SF6">
    <property type="entry name" value="PHOSPHOPANTOTHENOYLCYSTEINE DECARBOXYLASE"/>
    <property type="match status" value="1"/>
</dbReference>
<feature type="binding site" evidence="3">
    <location>
        <position position="514"/>
    </location>
    <ligand>
        <name>CTP</name>
        <dbReference type="ChEBI" id="CHEBI:37563"/>
    </ligand>
</feature>
<evidence type="ECO:0000259" key="5">
    <source>
        <dbReference type="Pfam" id="PF02441"/>
    </source>
</evidence>
<comment type="catalytic activity">
    <reaction evidence="3">
        <text>(R)-4'-phosphopantothenate + L-cysteine + CTP = N-[(R)-4-phosphopantothenoyl]-L-cysteine + CMP + diphosphate + H(+)</text>
        <dbReference type="Rhea" id="RHEA:19397"/>
        <dbReference type="ChEBI" id="CHEBI:10986"/>
        <dbReference type="ChEBI" id="CHEBI:15378"/>
        <dbReference type="ChEBI" id="CHEBI:33019"/>
        <dbReference type="ChEBI" id="CHEBI:35235"/>
        <dbReference type="ChEBI" id="CHEBI:37563"/>
        <dbReference type="ChEBI" id="CHEBI:59458"/>
        <dbReference type="ChEBI" id="CHEBI:60377"/>
        <dbReference type="EC" id="6.3.2.5"/>
    </reaction>
</comment>
<dbReference type="GO" id="GO:0015937">
    <property type="term" value="P:coenzyme A biosynthetic process"/>
    <property type="evidence" value="ECO:0007669"/>
    <property type="project" value="UniProtKB-UniRule"/>
</dbReference>
<dbReference type="EMBL" id="VLLK01000001">
    <property type="protein sequence ID" value="TWJ09125.1"/>
    <property type="molecule type" value="Genomic_DNA"/>
</dbReference>
<keyword evidence="2 3" id="KW-0456">Lyase</keyword>
<dbReference type="Pfam" id="PF04127">
    <property type="entry name" value="DFP"/>
    <property type="match status" value="1"/>
</dbReference>
<feature type="binding site" evidence="3">
    <location>
        <position position="460"/>
    </location>
    <ligand>
        <name>CTP</name>
        <dbReference type="ChEBI" id="CHEBI:37563"/>
    </ligand>
</feature>
<keyword evidence="3" id="KW-0479">Metal-binding</keyword>
<organism evidence="7 8">
    <name type="scientific">Altererythrobacter ishigakiensis</name>
    <dbReference type="NCBI Taxonomy" id="476157"/>
    <lineage>
        <taxon>Bacteria</taxon>
        <taxon>Pseudomonadati</taxon>
        <taxon>Pseudomonadota</taxon>
        <taxon>Alphaproteobacteria</taxon>
        <taxon>Sphingomonadales</taxon>
        <taxon>Erythrobacteraceae</taxon>
        <taxon>Altererythrobacter</taxon>
    </lineage>
</organism>
<comment type="caution">
    <text evidence="3">Lacks conserved residue(s) required for the propagation of feature annotation.</text>
</comment>
<evidence type="ECO:0000256" key="3">
    <source>
        <dbReference type="HAMAP-Rule" id="MF_02225"/>
    </source>
</evidence>
<evidence type="ECO:0000313" key="7">
    <source>
        <dbReference type="EMBL" id="TWJ09125.1"/>
    </source>
</evidence>
<dbReference type="SUPFAM" id="SSF102645">
    <property type="entry name" value="CoaB-like"/>
    <property type="match status" value="1"/>
</dbReference>
<keyword evidence="3" id="KW-0288">FMN</keyword>
<comment type="pathway">
    <text evidence="3">Cofactor biosynthesis; coenzyme A biosynthesis; CoA from (R)-pantothenate: step 3/5.</text>
</comment>
<accession>A0A562UU28</accession>
<feature type="binding site" evidence="3">
    <location>
        <position position="450"/>
    </location>
    <ligand>
        <name>CTP</name>
        <dbReference type="ChEBI" id="CHEBI:37563"/>
    </ligand>
</feature>
<keyword evidence="1 3" id="KW-0210">Decarboxylase</keyword>
<feature type="region of interest" description="Phosphopantothenate--cysteine ligase" evidence="3">
    <location>
        <begin position="363"/>
        <end position="574"/>
    </location>
</feature>
<comment type="cofactor">
    <cofactor evidence="3">
        <name>FMN</name>
        <dbReference type="ChEBI" id="CHEBI:58210"/>
    </cofactor>
    <text evidence="3">Binds 1 FMN per subunit.</text>
</comment>
<feature type="binding site" evidence="3">
    <location>
        <position position="496"/>
    </location>
    <ligand>
        <name>CTP</name>
        <dbReference type="ChEBI" id="CHEBI:37563"/>
    </ligand>
</feature>
<dbReference type="GO" id="GO:0071513">
    <property type="term" value="C:phosphopantothenoylcysteine decarboxylase complex"/>
    <property type="evidence" value="ECO:0007669"/>
    <property type="project" value="TreeGrafter"/>
</dbReference>
<feature type="region of interest" description="Phosphopantothenoylcysteine decarboxylase" evidence="3">
    <location>
        <begin position="1"/>
        <end position="362"/>
    </location>
</feature>
<dbReference type="AlphaFoldDB" id="A0A562UU28"/>
<dbReference type="EC" id="4.1.1.36" evidence="3"/>
<sequence length="574" mass="60835">MSSAGPKILLVVGGGIAAYKSCELVRLIRKGGGDVTCVLTQGGQQFVTPMALAALSENEVHTTLWDLKNEAEMGHIQLSREADLVVVCPATADLMAKMAAGIADDLATTLILATDKPVMIAPAMNVRMWEHEATQRNLKWLQQAGVNVLHPDEGAMACGEFGYGRLPEPEVIWAEIAGHFGIEVEVPRKTADVAPTVEEEVPEAEDEIEAIEPEPAPKGGGLGGLLASIIPRSTAKRSAEEIEAEYLEEEEAAAAAEDAEAEGEEQICEASEEEELAQPDLDAGPLLAKKGGASSAPPTDPEAINHTVKTGTGDAEPEPIEGDDFEGAPPARPEDVEVAEEDALGGESFKVKKGHQPLKGKHMLVTAGPTWEAIDPVRYIANRSSGKQGFAIAAAAAALGAKVTLVAGPVSLRTPDGVDRVDVESAVQMSDAVKKAMPADIAVMVAAVADWRPKEYRDEKMKKRGSAPPALVLEENPDILTNVAASDNRPKLVVGFAAETEDLLDNAKRKRKRKAADWIVANDVSGDVMGGDLNTVQIVREGSVDTIEEMPKMDVAMALVEKMAEALAERQEDA</sequence>
<feature type="domain" description="DNA/pantothenate metabolism flavoprotein C-terminal" evidence="6">
    <location>
        <begin position="358"/>
        <end position="565"/>
    </location>
</feature>
<protein>
    <recommendedName>
        <fullName evidence="3">Coenzyme A biosynthesis bifunctional protein CoaBC</fullName>
    </recommendedName>
    <alternativeName>
        <fullName evidence="3">DNA/pantothenate metabolism flavoprotein</fullName>
    </alternativeName>
    <alternativeName>
        <fullName evidence="3">Phosphopantothenoylcysteine synthetase/decarboxylase</fullName>
        <shortName evidence="3">PPCS-PPCDC</shortName>
    </alternativeName>
    <domain>
        <recommendedName>
            <fullName evidence="3">Phosphopantothenoylcysteine decarboxylase</fullName>
            <shortName evidence="3">PPC decarboxylase</shortName>
            <shortName evidence="3">PPC-DC</shortName>
            <ecNumber evidence="3">4.1.1.36</ecNumber>
        </recommendedName>
        <alternativeName>
            <fullName evidence="3">CoaC</fullName>
        </alternativeName>
    </domain>
    <domain>
        <recommendedName>
            <fullName evidence="3">Phosphopantothenate--cysteine ligase</fullName>
            <ecNumber evidence="3">6.3.2.5</ecNumber>
        </recommendedName>
        <alternativeName>
            <fullName evidence="3">CoaB</fullName>
        </alternativeName>
        <alternativeName>
            <fullName evidence="3">Phosphopantothenoylcysteine synthetase</fullName>
            <shortName evidence="3">PPC synthetase</shortName>
            <shortName evidence="3">PPC-S</shortName>
        </alternativeName>
    </domain>
</protein>
<evidence type="ECO:0000256" key="2">
    <source>
        <dbReference type="ARBA" id="ARBA00023239"/>
    </source>
</evidence>
<evidence type="ECO:0000313" key="8">
    <source>
        <dbReference type="Proteomes" id="UP000320547"/>
    </source>
</evidence>
<comment type="function">
    <text evidence="3">Catalyzes two sequential steps in the biosynthesis of coenzyme A. In the first step cysteine is conjugated to 4'-phosphopantothenate to form 4-phosphopantothenoylcysteine. In the second step the latter compound is decarboxylated to form 4'-phosphopantotheine.</text>
</comment>
<dbReference type="InterPro" id="IPR003382">
    <property type="entry name" value="Flavoprotein"/>
</dbReference>
<dbReference type="GO" id="GO:0015941">
    <property type="term" value="P:pantothenate catabolic process"/>
    <property type="evidence" value="ECO:0007669"/>
    <property type="project" value="InterPro"/>
</dbReference>
<proteinExistence type="inferred from homology"/>
<keyword evidence="3 7" id="KW-0436">Ligase</keyword>
<dbReference type="OrthoDB" id="9802554at2"/>
<evidence type="ECO:0000259" key="6">
    <source>
        <dbReference type="Pfam" id="PF04127"/>
    </source>
</evidence>
<keyword evidence="8" id="KW-1185">Reference proteome</keyword>
<comment type="catalytic activity">
    <reaction evidence="3">
        <text>N-[(R)-4-phosphopantothenoyl]-L-cysteine + H(+) = (R)-4'-phosphopantetheine + CO2</text>
        <dbReference type="Rhea" id="RHEA:16793"/>
        <dbReference type="ChEBI" id="CHEBI:15378"/>
        <dbReference type="ChEBI" id="CHEBI:16526"/>
        <dbReference type="ChEBI" id="CHEBI:59458"/>
        <dbReference type="ChEBI" id="CHEBI:61723"/>
        <dbReference type="EC" id="4.1.1.36"/>
    </reaction>
</comment>
<dbReference type="Gene3D" id="3.40.50.1950">
    <property type="entry name" value="Flavin prenyltransferase-like"/>
    <property type="match status" value="1"/>
</dbReference>
<dbReference type="RefSeq" id="WP_067602052.1">
    <property type="nucleotide sequence ID" value="NZ_CP015963.1"/>
</dbReference>
<evidence type="ECO:0000256" key="4">
    <source>
        <dbReference type="SAM" id="MobiDB-lite"/>
    </source>
</evidence>
<dbReference type="InterPro" id="IPR036551">
    <property type="entry name" value="Flavin_trans-like"/>
</dbReference>
<keyword evidence="3" id="KW-0460">Magnesium</keyword>
<dbReference type="SUPFAM" id="SSF52507">
    <property type="entry name" value="Homo-oligomeric flavin-containing Cys decarboxylases, HFCD"/>
    <property type="match status" value="1"/>
</dbReference>
<dbReference type="GO" id="GO:0046872">
    <property type="term" value="F:metal ion binding"/>
    <property type="evidence" value="ECO:0007669"/>
    <property type="project" value="UniProtKB-KW"/>
</dbReference>
<comment type="similarity">
    <text evidence="3">In the C-terminal section; belongs to the PPC synthetase family.</text>
</comment>
<feature type="domain" description="Flavoprotein" evidence="5">
    <location>
        <begin position="7"/>
        <end position="177"/>
    </location>
</feature>
<dbReference type="GO" id="GO:0010181">
    <property type="term" value="F:FMN binding"/>
    <property type="evidence" value="ECO:0007669"/>
    <property type="project" value="UniProtKB-UniRule"/>
</dbReference>
<keyword evidence="3" id="KW-0285">Flavoprotein</keyword>
<comment type="similarity">
    <text evidence="3">In the N-terminal section; belongs to the HFCD (homo-oligomeric flavin containing Cys decarboxylase) superfamily.</text>
</comment>
<dbReference type="HAMAP" id="MF_02225">
    <property type="entry name" value="CoaBC"/>
    <property type="match status" value="1"/>
</dbReference>
<comment type="pathway">
    <text evidence="3">Cofactor biosynthesis; coenzyme A biosynthesis; CoA from (R)-pantothenate: step 2/5.</text>
</comment>
<keyword evidence="3" id="KW-0511">Multifunctional enzyme</keyword>
<name>A0A562UU28_9SPHN</name>
<feature type="binding site" evidence="3">
    <location>
        <position position="510"/>
    </location>
    <ligand>
        <name>CTP</name>
        <dbReference type="ChEBI" id="CHEBI:37563"/>
    </ligand>
</feature>
<evidence type="ECO:0000256" key="1">
    <source>
        <dbReference type="ARBA" id="ARBA00022793"/>
    </source>
</evidence>
<comment type="caution">
    <text evidence="7">The sequence shown here is derived from an EMBL/GenBank/DDBJ whole genome shotgun (WGS) entry which is preliminary data.</text>
</comment>
<feature type="compositionally biased region" description="Acidic residues" evidence="4">
    <location>
        <begin position="241"/>
        <end position="277"/>
    </location>
</feature>
<feature type="active site" description="Proton donor" evidence="3">
    <location>
        <position position="158"/>
    </location>
</feature>
<feature type="region of interest" description="Disordered" evidence="4">
    <location>
        <begin position="240"/>
        <end position="332"/>
    </location>
</feature>
<dbReference type="InterPro" id="IPR007085">
    <property type="entry name" value="DNA/pantothenate-metab_flavo_C"/>
</dbReference>
<dbReference type="GO" id="GO:0004632">
    <property type="term" value="F:phosphopantothenate--cysteine ligase activity"/>
    <property type="evidence" value="ECO:0007669"/>
    <property type="project" value="UniProtKB-UniRule"/>
</dbReference>
<dbReference type="EC" id="6.3.2.5" evidence="3"/>
<dbReference type="Proteomes" id="UP000320547">
    <property type="component" value="Unassembled WGS sequence"/>
</dbReference>